<feature type="compositionally biased region" description="Low complexity" evidence="1">
    <location>
        <begin position="1161"/>
        <end position="1181"/>
    </location>
</feature>
<gene>
    <name evidence="2" type="ORF">PM001_LOCUS7662</name>
</gene>
<feature type="region of interest" description="Disordered" evidence="1">
    <location>
        <begin position="1158"/>
        <end position="1184"/>
    </location>
</feature>
<feature type="compositionally biased region" description="Polar residues" evidence="1">
    <location>
        <begin position="415"/>
        <end position="425"/>
    </location>
</feature>
<organism evidence="2 3">
    <name type="scientific">Peronospora matthiolae</name>
    <dbReference type="NCBI Taxonomy" id="2874970"/>
    <lineage>
        <taxon>Eukaryota</taxon>
        <taxon>Sar</taxon>
        <taxon>Stramenopiles</taxon>
        <taxon>Oomycota</taxon>
        <taxon>Peronosporomycetes</taxon>
        <taxon>Peronosporales</taxon>
        <taxon>Peronosporaceae</taxon>
        <taxon>Peronospora</taxon>
    </lineage>
</organism>
<feature type="region of interest" description="Disordered" evidence="1">
    <location>
        <begin position="1666"/>
        <end position="1688"/>
    </location>
</feature>
<feature type="compositionally biased region" description="Polar residues" evidence="1">
    <location>
        <begin position="1245"/>
        <end position="1260"/>
    </location>
</feature>
<evidence type="ECO:0008006" key="4">
    <source>
        <dbReference type="Google" id="ProtNLM"/>
    </source>
</evidence>
<name>A0AAV1TM36_9STRA</name>
<evidence type="ECO:0000313" key="3">
    <source>
        <dbReference type="Proteomes" id="UP001162060"/>
    </source>
</evidence>
<comment type="caution">
    <text evidence="2">The sequence shown here is derived from an EMBL/GenBank/DDBJ whole genome shotgun (WGS) entry which is preliminary data.</text>
</comment>
<dbReference type="Proteomes" id="UP001162060">
    <property type="component" value="Unassembled WGS sequence"/>
</dbReference>
<accession>A0AAV1TM36</accession>
<feature type="region of interest" description="Disordered" evidence="1">
    <location>
        <begin position="389"/>
        <end position="458"/>
    </location>
</feature>
<evidence type="ECO:0000256" key="1">
    <source>
        <dbReference type="SAM" id="MobiDB-lite"/>
    </source>
</evidence>
<proteinExistence type="predicted"/>
<evidence type="ECO:0000313" key="2">
    <source>
        <dbReference type="EMBL" id="CAK7922491.1"/>
    </source>
</evidence>
<reference evidence="2" key="1">
    <citation type="submission" date="2024-01" db="EMBL/GenBank/DDBJ databases">
        <authorList>
            <person name="Webb A."/>
        </authorList>
    </citation>
    <scope>NUCLEOTIDE SEQUENCE</scope>
    <source>
        <strain evidence="2">Pm1</strain>
    </source>
</reference>
<feature type="region of interest" description="Disordered" evidence="1">
    <location>
        <begin position="1789"/>
        <end position="1856"/>
    </location>
</feature>
<feature type="compositionally biased region" description="Polar residues" evidence="1">
    <location>
        <begin position="394"/>
        <end position="408"/>
    </location>
</feature>
<feature type="compositionally biased region" description="Low complexity" evidence="1">
    <location>
        <begin position="1789"/>
        <end position="1808"/>
    </location>
</feature>
<feature type="compositionally biased region" description="Low complexity" evidence="1">
    <location>
        <begin position="82"/>
        <end position="96"/>
    </location>
</feature>
<dbReference type="PANTHER" id="PTHR46567:SF1">
    <property type="entry name" value="MEDIATOR OF RNA POLYMERASE II TRANSCRIPTION SUBUNIT 12"/>
    <property type="match status" value="1"/>
</dbReference>
<feature type="compositionally biased region" description="Basic residues" evidence="1">
    <location>
        <begin position="1666"/>
        <end position="1676"/>
    </location>
</feature>
<feature type="region of interest" description="Disordered" evidence="1">
    <location>
        <begin position="1"/>
        <end position="98"/>
    </location>
</feature>
<feature type="compositionally biased region" description="Basic and acidic residues" evidence="1">
    <location>
        <begin position="433"/>
        <end position="444"/>
    </location>
</feature>
<dbReference type="PANTHER" id="PTHR46567">
    <property type="entry name" value="MEDIATOR OF RNA POLYMERASE II TRANSCRIPTION SUBUNIT 12"/>
    <property type="match status" value="1"/>
</dbReference>
<protein>
    <recommendedName>
        <fullName evidence="4">Mediator complex subunit Med12 LCEWAV-domain domain-containing protein</fullName>
    </recommendedName>
</protein>
<feature type="compositionally biased region" description="Basic and acidic residues" evidence="1">
    <location>
        <begin position="54"/>
        <end position="81"/>
    </location>
</feature>
<dbReference type="EMBL" id="CAKLBY020000066">
    <property type="protein sequence ID" value="CAK7922491.1"/>
    <property type="molecule type" value="Genomic_DNA"/>
</dbReference>
<sequence length="2172" mass="239371">MESSYHASDSKPGRGTSSSGPVYKDRGSLPHGGRGGSGYASTGSFRRGSSHATGPREWDRDRDSRSRQRSHSRDGTKERRGNGSSSGTRSSVGTAGNAALRLRDRKNLLLMHRTGAKKKELLPADEAMRVIGMDLKYMKDAGHPYVSDKLAMFPSVFPTNADFPEEKFRFHALRNAAFVSPLPRGFNQQWHLQYSAFTDKKLAIFDDLTRATRAIARLQEEAHDDTKSAGVGLPVFNEDGTTAAAAVEHAFTNYLIRHVRRLDERTCHVWMSELSSGARSTAELTQAHGVPFKQWRAVPGISKCPLLELVVKYRPAYADATWFIRINVVYTEMRELQRDGAIRTGDWFYSPRRNQRRSQGWTDKLIDYLHMAVRQAAVDSSAGVENRSAEAANSKLTANGTQTLSNRGTAAALPSQATSKGSTGDKQMAPRLRHGETSVIDHARSSTGTQAAPGSGGVEISSTALSSRYEEWSYVLKLSEYQFKLGILDRAHYFDGLLSLLQKSMTPRSQRGTNGGLMRCSAVLALGVNGIMELILVVQKLLLEILLSADAVSMLVKIVLQQLRYLLPPSCPIPQETEGRSVYEELVVALCQLLRDILLNGGDVLVRLENNAPPLWPAYVFTDRFFNHNAYGAAAIQACIDRCHRKKRDITGRILRLQQACPSSSSVGGGQVLAAAMRNEAQILQILDRFHRVDSTLDLHRVYGEVFYPLPLVSSTGNGSSADVPVDIAALFLVCEWAVTSQRPAEYRYLSALALIEMHSNALLKYGKDKGLLLHCGPKDHQVVLQGALQNFLQRYEPKVITEITQVIELFCLLVRRRLFSVPSFVKFASSCNEAAACTGNSPLLVLAAGGAGVARRNESAPVVHTAYNIECSPGRGYKSSDVYLLSPSDRLKLYMWQLPRSPFPLPTCVPMLPESSYDGELNYLQWLEVMDLRQDHLNCSKTLERAQSLCVYVFHTHGQANDPANVGTPGAAGAAAGAASTDSSRAVKEVEYQGKVGELVSAVKTMCGHDKGRFTRWFLHNIYEEATFFRFSDHGSVEHIMRLVCLVLEIVDVLGLLEVLVHFLRRSPCFLVKNVVLAMIERHELAFCATDQIPFLLQSFVDRFHRIPQHADDKTGNVAQFFCKMYYAHIKKKEIAKLDLPFALLKPIAETARKNQDATAVGGNVNGSGANANGSGANANQKAKEMTLETTNPIVRIPPPREVLPPELKSALARAFKALQARSFDGPSADGKQTPATPGAGSCTPLQSPNSMNQDASASTESFAAFKPSYSSLLWQDVVGEATPSAEAKSRDSAVDFAVAAINMSMTSSAVGSTNANATRERRTPNYVFFFRAVLSEVMDKWMANILARVKSNCKRPITTPHYMHRCVRLIREVVEQHPDNGEEFREKFSNTLAVWLQKEVLPGFAGSDTPKRSRNPFLNADNSKEAFALNQKGRLDRVQYGLKSFLVSLAVHKVLNLSQMLRLVLVPLFPRLRRASRDPPPNLPTQLLAMALVFQLFSEPPQNLLLDSQKVVMFDEPLTKYHLRFLRSQVPACLMFPLCFLLCQISYQMEDNFLLRKREERGTLASATLFNLTSDGIVRDTIFHDTKEAREKHILPVYHKKQWHTAVLLTHFFRPPSSPAEDGNGQVQLLKVGQIIDQMNVWTLHRGGSIYLDLQMSRQQQKVKRSKRRSRLQRQHVPTHPAGCNKRKALQADPSVRLTKRIAMDSGEGVVAAGVNGFTDETTCLGSHTDTETSFGGSLLGSGFLNGEEEADDGDLELELGYDETSSATEILSSLIVLRTLKRSSRPPIGIGSTASSSSITASSSVPVPPTPVAMTTFSSSSPLATPKLYNTPRHVHLDEGNNGKHRGGTPGLDDTTETKASVLTLPTSVAATYNSLTPCEARMLDAAGEAQDAAVASLYAATVCSISRRAMGSVIAKVLQVLEDDVKHSQPEKFARRLNMTSVVHLVSGIMCTSPGNAFLPRYMMSLATQLEWLYEGCTIHDKQQRSTLAESGPHSYSLLRRLRCKLAVRLQLVGVIGPSKHAVMTICYRDRIVKTMFALLGTSAVSTGPGLSLFSWILDLIPVVNASVLHSRQYELVEALRLPNDLKRRVWSVLPRPVNPFGAACVFVDCSAKTHQGDADSKSVEPTHAPVDPWGLLEHVPHLPSDAVVPDLPPPIPKRPRRVFRCVS</sequence>
<feature type="region of interest" description="Disordered" evidence="1">
    <location>
        <begin position="1225"/>
        <end position="1260"/>
    </location>
</feature>